<dbReference type="Proteomes" id="UP001550378">
    <property type="component" value="Unassembled WGS sequence"/>
</dbReference>
<sequence length="253" mass="27490">MSAPMSHDPVTLTTSEGTRWIRAAVTRDGRGLYRPELAPNCPEFVMATLDELAEHGIKGQPLAAAVAELGALPLPVAGTLLALLGDAQPARDGLIRSLAEAIRDRREHNHEPREDWYCLNLTGYLGERMAPVLRRLLDVEAERDALRARVAELEAAAGDGSTRTVDEDPIAYALTDKAPLPADMTHMCGIPLTRRLDCGHCPHEVCQDCDRCPCSCCCAARSAGLHHDYRVPHDLPQVAAEMLADRYPSKGAS</sequence>
<proteinExistence type="predicted"/>
<dbReference type="RefSeq" id="WP_359657826.1">
    <property type="nucleotide sequence ID" value="NZ_JBEXZP010000237.1"/>
</dbReference>
<gene>
    <name evidence="1" type="ORF">ABZ508_02780</name>
</gene>
<protein>
    <submittedName>
        <fullName evidence="1">Uncharacterized protein</fullName>
    </submittedName>
</protein>
<organism evidence="1 2">
    <name type="scientific">Streptomyces lavendulocolor</name>
    <dbReference type="NCBI Taxonomy" id="67316"/>
    <lineage>
        <taxon>Bacteria</taxon>
        <taxon>Bacillati</taxon>
        <taxon>Actinomycetota</taxon>
        <taxon>Actinomycetes</taxon>
        <taxon>Kitasatosporales</taxon>
        <taxon>Streptomycetaceae</taxon>
        <taxon>Streptomyces</taxon>
    </lineage>
</organism>
<dbReference type="EMBL" id="JBEXZR010000002">
    <property type="protein sequence ID" value="MEU0706291.1"/>
    <property type="molecule type" value="Genomic_DNA"/>
</dbReference>
<accession>A0ABV2W0P1</accession>
<evidence type="ECO:0000313" key="1">
    <source>
        <dbReference type="EMBL" id="MEU0706291.1"/>
    </source>
</evidence>
<name>A0ABV2W0P1_9ACTN</name>
<keyword evidence="2" id="KW-1185">Reference proteome</keyword>
<comment type="caution">
    <text evidence="1">The sequence shown here is derived from an EMBL/GenBank/DDBJ whole genome shotgun (WGS) entry which is preliminary data.</text>
</comment>
<evidence type="ECO:0000313" key="2">
    <source>
        <dbReference type="Proteomes" id="UP001550378"/>
    </source>
</evidence>
<reference evidence="1 2" key="1">
    <citation type="submission" date="2024-06" db="EMBL/GenBank/DDBJ databases">
        <title>The Natural Products Discovery Center: Release of the First 8490 Sequenced Strains for Exploring Actinobacteria Biosynthetic Diversity.</title>
        <authorList>
            <person name="Kalkreuter E."/>
            <person name="Kautsar S.A."/>
            <person name="Yang D."/>
            <person name="Bader C.D."/>
            <person name="Teijaro C.N."/>
            <person name="Fluegel L."/>
            <person name="Davis C.M."/>
            <person name="Simpson J.R."/>
            <person name="Lauterbach L."/>
            <person name="Steele A.D."/>
            <person name="Gui C."/>
            <person name="Meng S."/>
            <person name="Li G."/>
            <person name="Viehrig K."/>
            <person name="Ye F."/>
            <person name="Su P."/>
            <person name="Kiefer A.F."/>
            <person name="Nichols A."/>
            <person name="Cepeda A.J."/>
            <person name="Yan W."/>
            <person name="Fan B."/>
            <person name="Jiang Y."/>
            <person name="Adhikari A."/>
            <person name="Zheng C.-J."/>
            <person name="Schuster L."/>
            <person name="Cowan T.M."/>
            <person name="Smanski M.J."/>
            <person name="Chevrette M.G."/>
            <person name="De Carvalho L.P.S."/>
            <person name="Shen B."/>
        </authorList>
    </citation>
    <scope>NUCLEOTIDE SEQUENCE [LARGE SCALE GENOMIC DNA]</scope>
    <source>
        <strain evidence="1 2">NPDC006337</strain>
    </source>
</reference>